<feature type="transmembrane region" description="Helical" evidence="1">
    <location>
        <begin position="136"/>
        <end position="160"/>
    </location>
</feature>
<feature type="transmembrane region" description="Helical" evidence="1">
    <location>
        <begin position="219"/>
        <end position="239"/>
    </location>
</feature>
<feature type="transmembrane region" description="Helical" evidence="1">
    <location>
        <begin position="72"/>
        <end position="97"/>
    </location>
</feature>
<dbReference type="OrthoDB" id="3258923at2759"/>
<evidence type="ECO:0000256" key="2">
    <source>
        <dbReference type="SAM" id="SignalP"/>
    </source>
</evidence>
<feature type="signal peptide" evidence="2">
    <location>
        <begin position="1"/>
        <end position="19"/>
    </location>
</feature>
<name>A0A0C9T8J7_SPHS4</name>
<evidence type="ECO:0000256" key="1">
    <source>
        <dbReference type="SAM" id="Phobius"/>
    </source>
</evidence>
<keyword evidence="1" id="KW-1133">Transmembrane helix</keyword>
<organism evidence="3 4">
    <name type="scientific">Sphaerobolus stellatus (strain SS14)</name>
    <dbReference type="NCBI Taxonomy" id="990650"/>
    <lineage>
        <taxon>Eukaryota</taxon>
        <taxon>Fungi</taxon>
        <taxon>Dikarya</taxon>
        <taxon>Basidiomycota</taxon>
        <taxon>Agaricomycotina</taxon>
        <taxon>Agaricomycetes</taxon>
        <taxon>Phallomycetidae</taxon>
        <taxon>Geastrales</taxon>
        <taxon>Sphaerobolaceae</taxon>
        <taxon>Sphaerobolus</taxon>
    </lineage>
</organism>
<feature type="chain" id="PRO_5002204124" evidence="2">
    <location>
        <begin position="20"/>
        <end position="295"/>
    </location>
</feature>
<keyword evidence="1" id="KW-0812">Transmembrane</keyword>
<gene>
    <name evidence="3" type="ORF">M422DRAFT_72186</name>
</gene>
<protein>
    <submittedName>
        <fullName evidence="3">Uncharacterized protein</fullName>
    </submittedName>
</protein>
<evidence type="ECO:0000313" key="3">
    <source>
        <dbReference type="EMBL" id="KIJ25338.1"/>
    </source>
</evidence>
<dbReference type="HOGENOM" id="CLU_943883_0_0_1"/>
<sequence length="295" mass="32862">MNILGCLLLSLLVVSVALSQRLHRRDVVVNNFLYTWILYSSLVSFDQLAILAHKDLGGGPDKTENASAVRELVLTLITMVSTLNLSIHLFFIMRGAFHTSSPTSRKIRTSILVVTPYLTGLLALPTLFWPNEGSSLAGGIAVVVSLITPLLDSALLIYYWRWYRKIQHSPKMLGVMSVSFFVRLLAFSLYQLSYTILLGLGATTGKLIWSAAFEVVQNLFPILAFSVIGLHMDILNLWFPCVFRRHSYEALSPGAQQPNPSPPLKELRLKTPDHYISNTRNDRAYLLNGAAELGT</sequence>
<dbReference type="Proteomes" id="UP000054279">
    <property type="component" value="Unassembled WGS sequence"/>
</dbReference>
<accession>A0A0C9T8J7</accession>
<proteinExistence type="predicted"/>
<feature type="transmembrane region" description="Helical" evidence="1">
    <location>
        <begin position="109"/>
        <end position="130"/>
    </location>
</feature>
<dbReference type="EMBL" id="KN837420">
    <property type="protein sequence ID" value="KIJ25338.1"/>
    <property type="molecule type" value="Genomic_DNA"/>
</dbReference>
<keyword evidence="2" id="KW-0732">Signal</keyword>
<reference evidence="3 4" key="1">
    <citation type="submission" date="2014-06" db="EMBL/GenBank/DDBJ databases">
        <title>Evolutionary Origins and Diversification of the Mycorrhizal Mutualists.</title>
        <authorList>
            <consortium name="DOE Joint Genome Institute"/>
            <consortium name="Mycorrhizal Genomics Consortium"/>
            <person name="Kohler A."/>
            <person name="Kuo A."/>
            <person name="Nagy L.G."/>
            <person name="Floudas D."/>
            <person name="Copeland A."/>
            <person name="Barry K.W."/>
            <person name="Cichocki N."/>
            <person name="Veneault-Fourrey C."/>
            <person name="LaButti K."/>
            <person name="Lindquist E.A."/>
            <person name="Lipzen A."/>
            <person name="Lundell T."/>
            <person name="Morin E."/>
            <person name="Murat C."/>
            <person name="Riley R."/>
            <person name="Ohm R."/>
            <person name="Sun H."/>
            <person name="Tunlid A."/>
            <person name="Henrissat B."/>
            <person name="Grigoriev I.V."/>
            <person name="Hibbett D.S."/>
            <person name="Martin F."/>
        </authorList>
    </citation>
    <scope>NUCLEOTIDE SEQUENCE [LARGE SCALE GENOMIC DNA]</scope>
    <source>
        <strain evidence="3 4">SS14</strain>
    </source>
</reference>
<keyword evidence="4" id="KW-1185">Reference proteome</keyword>
<evidence type="ECO:0000313" key="4">
    <source>
        <dbReference type="Proteomes" id="UP000054279"/>
    </source>
</evidence>
<keyword evidence="1" id="KW-0472">Membrane</keyword>
<dbReference type="AlphaFoldDB" id="A0A0C9T8J7"/>